<feature type="transmembrane region" description="Helical" evidence="6">
    <location>
        <begin position="89"/>
        <end position="112"/>
    </location>
</feature>
<feature type="transmembrane region" description="Helical" evidence="6">
    <location>
        <begin position="293"/>
        <end position="315"/>
    </location>
</feature>
<dbReference type="OrthoDB" id="397438at2"/>
<evidence type="ECO:0000256" key="6">
    <source>
        <dbReference type="SAM" id="Phobius"/>
    </source>
</evidence>
<evidence type="ECO:0000313" key="7">
    <source>
        <dbReference type="EMBL" id="VEU62792.1"/>
    </source>
</evidence>
<feature type="transmembrane region" description="Helical" evidence="6">
    <location>
        <begin position="42"/>
        <end position="62"/>
    </location>
</feature>
<name>A0A449ACP6_9BACT</name>
<dbReference type="Pfam" id="PF03631">
    <property type="entry name" value="Virul_fac_BrkB"/>
    <property type="match status" value="1"/>
</dbReference>
<comment type="subcellular location">
    <subcellularLocation>
        <location evidence="1">Cell membrane</location>
        <topology evidence="1">Multi-pass membrane protein</topology>
    </subcellularLocation>
</comment>
<gene>
    <name evidence="7" type="ORF">NCTC10118_00137</name>
</gene>
<dbReference type="Proteomes" id="UP000289952">
    <property type="component" value="Chromosome"/>
</dbReference>
<protein>
    <submittedName>
        <fullName evidence="7">Ribonuclease BN-like family</fullName>
    </submittedName>
</protein>
<keyword evidence="2" id="KW-1003">Cell membrane</keyword>
<dbReference type="EMBL" id="LR214972">
    <property type="protein sequence ID" value="VEU62792.1"/>
    <property type="molecule type" value="Genomic_DNA"/>
</dbReference>
<proteinExistence type="predicted"/>
<reference evidence="7 8" key="1">
    <citation type="submission" date="2019-01" db="EMBL/GenBank/DDBJ databases">
        <authorList>
            <consortium name="Pathogen Informatics"/>
        </authorList>
    </citation>
    <scope>NUCLEOTIDE SEQUENCE [LARGE SCALE GENOMIC DNA]</scope>
    <source>
        <strain evidence="7 8">NCTC10118</strain>
    </source>
</reference>
<evidence type="ECO:0000256" key="3">
    <source>
        <dbReference type="ARBA" id="ARBA00022692"/>
    </source>
</evidence>
<evidence type="ECO:0000256" key="1">
    <source>
        <dbReference type="ARBA" id="ARBA00004651"/>
    </source>
</evidence>
<feature type="transmembrane region" description="Helical" evidence="6">
    <location>
        <begin position="224"/>
        <end position="243"/>
    </location>
</feature>
<evidence type="ECO:0000256" key="2">
    <source>
        <dbReference type="ARBA" id="ARBA00022475"/>
    </source>
</evidence>
<evidence type="ECO:0000313" key="8">
    <source>
        <dbReference type="Proteomes" id="UP000289952"/>
    </source>
</evidence>
<dbReference type="InterPro" id="IPR017039">
    <property type="entry name" value="Virul_fac_BrkB"/>
</dbReference>
<feature type="transmembrane region" description="Helical" evidence="6">
    <location>
        <begin position="327"/>
        <end position="351"/>
    </location>
</feature>
<feature type="transmembrane region" description="Helical" evidence="6">
    <location>
        <begin position="263"/>
        <end position="281"/>
    </location>
</feature>
<keyword evidence="8" id="KW-1185">Reference proteome</keyword>
<dbReference type="GO" id="GO:0005886">
    <property type="term" value="C:plasma membrane"/>
    <property type="evidence" value="ECO:0007669"/>
    <property type="project" value="UniProtKB-SubCell"/>
</dbReference>
<dbReference type="AlphaFoldDB" id="A0A449ACP6"/>
<keyword evidence="4 6" id="KW-1133">Transmembrane helix</keyword>
<feature type="transmembrane region" description="Helical" evidence="6">
    <location>
        <begin position="177"/>
        <end position="203"/>
    </location>
</feature>
<organism evidence="7 8">
    <name type="scientific">Mycoplasmopsis bovirhinis</name>
    <dbReference type="NCBI Taxonomy" id="29553"/>
    <lineage>
        <taxon>Bacteria</taxon>
        <taxon>Bacillati</taxon>
        <taxon>Mycoplasmatota</taxon>
        <taxon>Mycoplasmoidales</taxon>
        <taxon>Metamycoplasmataceae</taxon>
        <taxon>Mycoplasmopsis</taxon>
    </lineage>
</organism>
<sequence length="373" mass="43866">MIFLKTKQNHYRKYIKLKKKKSHLRKFYTNIIYPDRLEILNVIYETILKYVILFFTTFLIWVKNDNDKIKRNKLVQLVYSNYNSKETGFVWISTIFYVLISFIPVIYIVGFLNLTINNSITPFKDYIEPFVRSRTESVPNNVFQYLFNSIVFQKFIPGGESYFVLDNQNQDAGFNTFFSLIPGSFIAIPSLYIAAGGYVKVISAYNFIFGNSRTGSFFGNKVKGLWLVIVISILLWIFSNIFIFTEVHLWTRYGGINNWLSDFIYLIYVLVFLIVLFLVLFKLIPSFKIKFKELFKGTIVATLPSFVLIVIYTYLNQLVSYTKFGSAAGFFFSISFFINWFIYFMFLGIIFNNAYYKSFVSSKTIPKRIYAFI</sequence>
<evidence type="ECO:0000256" key="4">
    <source>
        <dbReference type="ARBA" id="ARBA00022989"/>
    </source>
</evidence>
<keyword evidence="5 6" id="KW-0472">Membrane</keyword>
<accession>A0A449ACP6</accession>
<dbReference type="RefSeq" id="WP_129621003.1">
    <property type="nucleotide sequence ID" value="NZ_LR214972.1"/>
</dbReference>
<keyword evidence="3 6" id="KW-0812">Transmembrane</keyword>
<evidence type="ECO:0000256" key="5">
    <source>
        <dbReference type="ARBA" id="ARBA00023136"/>
    </source>
</evidence>